<dbReference type="FunFam" id="3.40.50.720:FF:000084">
    <property type="entry name" value="Short-chain dehydrogenase reductase"/>
    <property type="match status" value="1"/>
</dbReference>
<evidence type="ECO:0000313" key="4">
    <source>
        <dbReference type="Proteomes" id="UP000644020"/>
    </source>
</evidence>
<accession>A0A918WC80</accession>
<protein>
    <submittedName>
        <fullName evidence="3">Beta-ketoacyl-ACP reductase</fullName>
    </submittedName>
</protein>
<dbReference type="Gene3D" id="3.40.50.720">
    <property type="entry name" value="NAD(P)-binding Rossmann-like Domain"/>
    <property type="match status" value="1"/>
</dbReference>
<comment type="caution">
    <text evidence="3">The sequence shown here is derived from an EMBL/GenBank/DDBJ whole genome shotgun (WGS) entry which is preliminary data.</text>
</comment>
<dbReference type="EMBL" id="BMUL01000015">
    <property type="protein sequence ID" value="GHB01230.1"/>
    <property type="molecule type" value="Genomic_DNA"/>
</dbReference>
<keyword evidence="2" id="KW-0560">Oxidoreductase</keyword>
<dbReference type="PROSITE" id="PS00061">
    <property type="entry name" value="ADH_SHORT"/>
    <property type="match status" value="1"/>
</dbReference>
<dbReference type="InterPro" id="IPR002347">
    <property type="entry name" value="SDR_fam"/>
</dbReference>
<dbReference type="Pfam" id="PF13561">
    <property type="entry name" value="adh_short_C2"/>
    <property type="match status" value="1"/>
</dbReference>
<evidence type="ECO:0000313" key="3">
    <source>
        <dbReference type="EMBL" id="GHB01230.1"/>
    </source>
</evidence>
<dbReference type="Proteomes" id="UP000644020">
    <property type="component" value="Unassembled WGS sequence"/>
</dbReference>
<comment type="similarity">
    <text evidence="1">Belongs to the short-chain dehydrogenases/reductases (SDR) family.</text>
</comment>
<dbReference type="GO" id="GO:0016491">
    <property type="term" value="F:oxidoreductase activity"/>
    <property type="evidence" value="ECO:0007669"/>
    <property type="project" value="UniProtKB-KW"/>
</dbReference>
<dbReference type="RefSeq" id="WP_189981438.1">
    <property type="nucleotide sequence ID" value="NZ_BMUL01000015.1"/>
</dbReference>
<evidence type="ECO:0000256" key="2">
    <source>
        <dbReference type="ARBA" id="ARBA00023002"/>
    </source>
</evidence>
<dbReference type="InterPro" id="IPR020904">
    <property type="entry name" value="Sc_DH/Rdtase_CS"/>
</dbReference>
<organism evidence="3 4">
    <name type="scientific">Streptomyces termitum</name>
    <dbReference type="NCBI Taxonomy" id="67368"/>
    <lineage>
        <taxon>Bacteria</taxon>
        <taxon>Bacillati</taxon>
        <taxon>Actinomycetota</taxon>
        <taxon>Actinomycetes</taxon>
        <taxon>Kitasatosporales</taxon>
        <taxon>Streptomycetaceae</taxon>
        <taxon>Streptomyces</taxon>
    </lineage>
</organism>
<dbReference type="PANTHER" id="PTHR24321:SF15">
    <property type="entry name" value="OXIDOREDUCTASE UCPA"/>
    <property type="match status" value="1"/>
</dbReference>
<dbReference type="PRINTS" id="PR00081">
    <property type="entry name" value="GDHRDH"/>
</dbReference>
<dbReference type="AlphaFoldDB" id="A0A918WC80"/>
<reference evidence="3" key="1">
    <citation type="journal article" date="2014" name="Int. J. Syst. Evol. Microbiol.">
        <title>Complete genome sequence of Corynebacterium casei LMG S-19264T (=DSM 44701T), isolated from a smear-ripened cheese.</title>
        <authorList>
            <consortium name="US DOE Joint Genome Institute (JGI-PGF)"/>
            <person name="Walter F."/>
            <person name="Albersmeier A."/>
            <person name="Kalinowski J."/>
            <person name="Ruckert C."/>
        </authorList>
    </citation>
    <scope>NUCLEOTIDE SEQUENCE</scope>
    <source>
        <strain evidence="3">JCM 4518</strain>
    </source>
</reference>
<reference evidence="3" key="2">
    <citation type="submission" date="2020-09" db="EMBL/GenBank/DDBJ databases">
        <authorList>
            <person name="Sun Q."/>
            <person name="Ohkuma M."/>
        </authorList>
    </citation>
    <scope>NUCLEOTIDE SEQUENCE</scope>
    <source>
        <strain evidence="3">JCM 4518</strain>
    </source>
</reference>
<dbReference type="SUPFAM" id="SSF51735">
    <property type="entry name" value="NAD(P)-binding Rossmann-fold domains"/>
    <property type="match status" value="1"/>
</dbReference>
<keyword evidence="4" id="KW-1185">Reference proteome</keyword>
<dbReference type="InterPro" id="IPR036291">
    <property type="entry name" value="NAD(P)-bd_dom_sf"/>
</dbReference>
<name>A0A918WC80_9ACTN</name>
<sequence length="254" mass="25702">MSLPAYDLTGRTAFVTGAGSGIGRATAVLLARAGAAVHAADLDGAGAEETAALITGAGGTARAHRVDVTDRAALAAAVAEAGPPHVMAAVAGIMHTSTVLETHEEDLDRVLAVNFKGVLYACQEAARSMIAAGVPGSIVTMASGAMDTASPGLLCYSAAKAAVVQLTKTLAVEVGPYGIRVNAVAPGWIRTPMTARHEPAAQQQAEAAMVRHAPLRRVGEADDVAHAVLHLACDASSFTTGQILRPNGGVAMPW</sequence>
<proteinExistence type="inferred from homology"/>
<gene>
    <name evidence="3" type="ORF">GCM10010305_50780</name>
</gene>
<evidence type="ECO:0000256" key="1">
    <source>
        <dbReference type="ARBA" id="ARBA00006484"/>
    </source>
</evidence>
<dbReference type="PANTHER" id="PTHR24321">
    <property type="entry name" value="DEHYDROGENASES, SHORT CHAIN"/>
    <property type="match status" value="1"/>
</dbReference>